<evidence type="ECO:0000256" key="6">
    <source>
        <dbReference type="ARBA" id="ARBA00013950"/>
    </source>
</evidence>
<keyword evidence="8 13" id="KW-0808">Transferase</keyword>
<evidence type="ECO:0000256" key="11">
    <source>
        <dbReference type="PROSITE-ProRule" id="PRU00524"/>
    </source>
</evidence>
<feature type="domain" description="Lumazine-binding" evidence="12">
    <location>
        <begin position="98"/>
        <end position="194"/>
    </location>
</feature>
<keyword evidence="9" id="KW-0677">Repeat</keyword>
<protein>
    <recommendedName>
        <fullName evidence="6 10">Riboflavin synthase</fullName>
        <ecNumber evidence="5 10">2.5.1.9</ecNumber>
    </recommendedName>
</protein>
<evidence type="ECO:0000313" key="13">
    <source>
        <dbReference type="EMBL" id="QBQ55044.1"/>
    </source>
</evidence>
<name>A0A4P7C0V2_9GAMM</name>
<evidence type="ECO:0000256" key="10">
    <source>
        <dbReference type="NCBIfam" id="TIGR00187"/>
    </source>
</evidence>
<dbReference type="InterPro" id="IPR026017">
    <property type="entry name" value="Lumazine-bd_dom"/>
</dbReference>
<evidence type="ECO:0000256" key="8">
    <source>
        <dbReference type="ARBA" id="ARBA00022679"/>
    </source>
</evidence>
<dbReference type="FunFam" id="2.40.30.20:FF:000003">
    <property type="entry name" value="Riboflavin synthase, alpha subunit"/>
    <property type="match status" value="1"/>
</dbReference>
<reference evidence="13 14" key="1">
    <citation type="submission" date="2019-03" db="EMBL/GenBank/DDBJ databases">
        <title>The genome sequence of Nitrosococcus wardiae strain D1FHST reveals the archetypal metabolic capacity of ammonia-oxidizing Gammaproteobacteria.</title>
        <authorList>
            <person name="Wang L."/>
            <person name="Lim C.K."/>
            <person name="Hanson T.E."/>
            <person name="Dang H."/>
            <person name="Klotz M.G."/>
        </authorList>
    </citation>
    <scope>NUCLEOTIDE SEQUENCE [LARGE SCALE GENOMIC DNA]</scope>
    <source>
        <strain evidence="13 14">D1FHS</strain>
    </source>
</reference>
<accession>A0A4P7C0V2</accession>
<dbReference type="PROSITE" id="PS51177">
    <property type="entry name" value="LUMAZINE_BIND"/>
    <property type="match status" value="2"/>
</dbReference>
<dbReference type="NCBIfam" id="TIGR00187">
    <property type="entry name" value="ribE"/>
    <property type="match status" value="1"/>
</dbReference>
<keyword evidence="7" id="KW-0686">Riboflavin biosynthesis</keyword>
<dbReference type="Gene3D" id="2.40.30.20">
    <property type="match status" value="2"/>
</dbReference>
<evidence type="ECO:0000256" key="4">
    <source>
        <dbReference type="ARBA" id="ARBA00011233"/>
    </source>
</evidence>
<keyword evidence="14" id="KW-1185">Reference proteome</keyword>
<dbReference type="PANTHER" id="PTHR21098">
    <property type="entry name" value="RIBOFLAVIN SYNTHASE ALPHA CHAIN"/>
    <property type="match status" value="1"/>
</dbReference>
<sequence length="218" mass="22919">MFTGIIRAVGTVVALQRKGNEAALRIDSGKLDLAEVGIGDSIAVSGVCLTVTRFANPAFDFDVSQETLSRTVLGKLQSGDGVNLEPALTLKDPLGGHLASGHCDGVGTVVECTSVGESVRFSIRAPAGLAKYIAEKGSIGVDGVSLTVNGVKGSLFEVNIIPHTLQATTLNEYLPGREVNLEVDLLARYLERLLLGDSAATMRPSLDEAFLARYGFSK</sequence>
<dbReference type="Pfam" id="PF00677">
    <property type="entry name" value="Lum_binding"/>
    <property type="match status" value="2"/>
</dbReference>
<evidence type="ECO:0000256" key="9">
    <source>
        <dbReference type="ARBA" id="ARBA00022737"/>
    </source>
</evidence>
<comment type="subunit">
    <text evidence="4">Homotrimer.</text>
</comment>
<feature type="repeat" description="Lumazine-binding" evidence="11">
    <location>
        <begin position="1"/>
        <end position="97"/>
    </location>
</feature>
<feature type="repeat" description="Lumazine-binding" evidence="11">
    <location>
        <begin position="98"/>
        <end position="194"/>
    </location>
</feature>
<dbReference type="PANTHER" id="PTHR21098:SF12">
    <property type="entry name" value="RIBOFLAVIN SYNTHASE"/>
    <property type="match status" value="1"/>
</dbReference>
<dbReference type="CDD" id="cd00402">
    <property type="entry name" value="Riboflavin_synthase_like"/>
    <property type="match status" value="1"/>
</dbReference>
<feature type="domain" description="Lumazine-binding" evidence="12">
    <location>
        <begin position="1"/>
        <end position="97"/>
    </location>
</feature>
<dbReference type="InterPro" id="IPR023366">
    <property type="entry name" value="ATP_synth_asu-like_sf"/>
</dbReference>
<comment type="function">
    <text evidence="2">Catalyzes the dismutation of two molecules of 6,7-dimethyl-8-ribityllumazine, resulting in the formation of riboflavin and 5-amino-6-(D-ribitylamino)uracil.</text>
</comment>
<dbReference type="OrthoDB" id="9788537at2"/>
<dbReference type="RefSeq" id="WP_134358312.1">
    <property type="nucleotide sequence ID" value="NZ_CP038033.1"/>
</dbReference>
<evidence type="ECO:0000256" key="1">
    <source>
        <dbReference type="ARBA" id="ARBA00000968"/>
    </source>
</evidence>
<gene>
    <name evidence="13" type="ORF">E3U44_11355</name>
</gene>
<evidence type="ECO:0000256" key="5">
    <source>
        <dbReference type="ARBA" id="ARBA00012827"/>
    </source>
</evidence>
<evidence type="ECO:0000259" key="12">
    <source>
        <dbReference type="PROSITE" id="PS51177"/>
    </source>
</evidence>
<dbReference type="EMBL" id="CP038033">
    <property type="protein sequence ID" value="QBQ55044.1"/>
    <property type="molecule type" value="Genomic_DNA"/>
</dbReference>
<dbReference type="EC" id="2.5.1.9" evidence="5 10"/>
<dbReference type="GO" id="GO:0009231">
    <property type="term" value="P:riboflavin biosynthetic process"/>
    <property type="evidence" value="ECO:0007669"/>
    <property type="project" value="UniProtKB-KW"/>
</dbReference>
<dbReference type="Proteomes" id="UP000294325">
    <property type="component" value="Chromosome"/>
</dbReference>
<dbReference type="GO" id="GO:0004746">
    <property type="term" value="F:riboflavin synthase activity"/>
    <property type="evidence" value="ECO:0007669"/>
    <property type="project" value="UniProtKB-UniRule"/>
</dbReference>
<dbReference type="PIRSF" id="PIRSF000498">
    <property type="entry name" value="Riboflavin_syn_A"/>
    <property type="match status" value="1"/>
</dbReference>
<dbReference type="FunFam" id="2.40.30.20:FF:000004">
    <property type="entry name" value="Riboflavin synthase, alpha subunit"/>
    <property type="match status" value="1"/>
</dbReference>
<evidence type="ECO:0000256" key="7">
    <source>
        <dbReference type="ARBA" id="ARBA00022619"/>
    </source>
</evidence>
<evidence type="ECO:0000313" key="14">
    <source>
        <dbReference type="Proteomes" id="UP000294325"/>
    </source>
</evidence>
<dbReference type="KEGG" id="nwr:E3U44_11355"/>
<dbReference type="AlphaFoldDB" id="A0A4P7C0V2"/>
<dbReference type="InterPro" id="IPR017938">
    <property type="entry name" value="Riboflavin_synthase-like_b-brl"/>
</dbReference>
<comment type="pathway">
    <text evidence="3">Cofactor biosynthesis; riboflavin biosynthesis; riboflavin from 2-hydroxy-3-oxobutyl phosphate and 5-amino-6-(D-ribitylamino)uracil: step 2/2.</text>
</comment>
<dbReference type="NCBIfam" id="NF009566">
    <property type="entry name" value="PRK13020.1"/>
    <property type="match status" value="1"/>
</dbReference>
<organism evidence="13 14">
    <name type="scientific">Nitrosococcus wardiae</name>
    <dbReference type="NCBI Taxonomy" id="1814290"/>
    <lineage>
        <taxon>Bacteria</taxon>
        <taxon>Pseudomonadati</taxon>
        <taxon>Pseudomonadota</taxon>
        <taxon>Gammaproteobacteria</taxon>
        <taxon>Chromatiales</taxon>
        <taxon>Chromatiaceae</taxon>
        <taxon>Nitrosococcus</taxon>
    </lineage>
</organism>
<evidence type="ECO:0000256" key="3">
    <source>
        <dbReference type="ARBA" id="ARBA00004887"/>
    </source>
</evidence>
<dbReference type="InterPro" id="IPR001783">
    <property type="entry name" value="Lumazine-bd"/>
</dbReference>
<proteinExistence type="predicted"/>
<comment type="catalytic activity">
    <reaction evidence="1">
        <text>2 6,7-dimethyl-8-(1-D-ribityl)lumazine + H(+) = 5-amino-6-(D-ribitylamino)uracil + riboflavin</text>
        <dbReference type="Rhea" id="RHEA:20772"/>
        <dbReference type="ChEBI" id="CHEBI:15378"/>
        <dbReference type="ChEBI" id="CHEBI:15934"/>
        <dbReference type="ChEBI" id="CHEBI:57986"/>
        <dbReference type="ChEBI" id="CHEBI:58201"/>
        <dbReference type="EC" id="2.5.1.9"/>
    </reaction>
</comment>
<evidence type="ECO:0000256" key="2">
    <source>
        <dbReference type="ARBA" id="ARBA00002803"/>
    </source>
</evidence>
<dbReference type="SUPFAM" id="SSF63380">
    <property type="entry name" value="Riboflavin synthase domain-like"/>
    <property type="match status" value="2"/>
</dbReference>
<dbReference type="NCBIfam" id="NF006767">
    <property type="entry name" value="PRK09289.1"/>
    <property type="match status" value="1"/>
</dbReference>